<organism evidence="2">
    <name type="scientific">Chloracidobacterium thermophilum</name>
    <dbReference type="NCBI Taxonomy" id="458033"/>
    <lineage>
        <taxon>Bacteria</taxon>
        <taxon>Pseudomonadati</taxon>
        <taxon>Acidobacteriota</taxon>
        <taxon>Terriglobia</taxon>
        <taxon>Terriglobales</taxon>
        <taxon>Acidobacteriaceae</taxon>
        <taxon>Chloracidobacterium</taxon>
    </lineage>
</organism>
<evidence type="ECO:0000313" key="2">
    <source>
        <dbReference type="EMBL" id="ABV27436.1"/>
    </source>
</evidence>
<dbReference type="SUPFAM" id="SSF56112">
    <property type="entry name" value="Protein kinase-like (PK-like)"/>
    <property type="match status" value="1"/>
</dbReference>
<dbReference type="Pfam" id="PF01636">
    <property type="entry name" value="APH"/>
    <property type="match status" value="1"/>
</dbReference>
<dbReference type="Gene3D" id="3.30.200.20">
    <property type="entry name" value="Phosphorylase Kinase, domain 1"/>
    <property type="match status" value="1"/>
</dbReference>
<gene>
    <name evidence="2" type="ORF">YS_M60-F11.045</name>
</gene>
<dbReference type="EMBL" id="EF531339">
    <property type="protein sequence ID" value="ABV27436.1"/>
    <property type="molecule type" value="Genomic_DNA"/>
</dbReference>
<dbReference type="Gene3D" id="3.90.1200.10">
    <property type="match status" value="1"/>
</dbReference>
<accession>A8DJF2</accession>
<dbReference type="GO" id="GO:0016740">
    <property type="term" value="F:transferase activity"/>
    <property type="evidence" value="ECO:0007669"/>
    <property type="project" value="UniProtKB-KW"/>
</dbReference>
<dbReference type="InterPro" id="IPR011009">
    <property type="entry name" value="Kinase-like_dom_sf"/>
</dbReference>
<dbReference type="AlphaFoldDB" id="A8DJF2"/>
<keyword evidence="2" id="KW-0808">Transferase</keyword>
<reference evidence="2" key="1">
    <citation type="journal article" date="2007" name="Science">
        <title>Candidatus Chloracidobacterium thermophilum: an aerobic phototrophic Acidobacterium.</title>
        <authorList>
            <person name="Bryant D.A."/>
            <person name="Costas A.M."/>
            <person name="Maresca J.A."/>
            <person name="Chew A.G."/>
            <person name="Klatt C.G."/>
            <person name="Bateson M.M."/>
            <person name="Tallon L.J."/>
            <person name="Hostetler J."/>
            <person name="Nelson W.C."/>
            <person name="Heidelberg J.F."/>
            <person name="Ward D.M."/>
        </authorList>
    </citation>
    <scope>NUCLEOTIDE SEQUENCE</scope>
</reference>
<protein>
    <submittedName>
        <fullName evidence="2">Aminoglycoside phosphotransferase</fullName>
    </submittedName>
</protein>
<evidence type="ECO:0000259" key="1">
    <source>
        <dbReference type="Pfam" id="PF01636"/>
    </source>
</evidence>
<sequence length="362" mass="41336">MNPDNNQLPRPTDKLTAFLREYFSEAPLLIEPLLGDASTRMYFRIRRDGETFIAAVYAEPFDVTTFAYLDVTQLFQTAGIPVPEVLAVDGRRGIVLQQDVGDWRLQDVLLAQPEVARQVDYDLALHLIVEIQKTTALAQARNSIAWRQAFDDEKLFWEMTYFFRNYVERYHQWRLPPEQVAVVLGELFALTYRLARVPRVVCHRDYHARNLMHHAGKLWVIDHQDARLGPATYDLASLLGDPYAALEEEFQAALKERFWQLHIAAFGTKYYASRRQFDHEYQLMLVQRLLKAIGTYAYQFVVRNNPVYLSYIPIALRTAARALEGIADLPAVAHLVAAAIECEPQPETRVVALSGAGPPTGS</sequence>
<proteinExistence type="predicted"/>
<feature type="domain" description="Aminoglycoside phosphotransferase" evidence="1">
    <location>
        <begin position="30"/>
        <end position="262"/>
    </location>
</feature>
<dbReference type="InterPro" id="IPR002575">
    <property type="entry name" value="Aminoglycoside_PTrfase"/>
</dbReference>
<name>A8DJF2_9BACT</name>